<dbReference type="PRINTS" id="PR00405">
    <property type="entry name" value="REVINTRACTNG"/>
</dbReference>
<gene>
    <name evidence="8" type="primary">GLO3</name>
    <name evidence="8" type="ORF">AWJ20_975</name>
</gene>
<protein>
    <submittedName>
        <fullName evidence="8">Glo3p</fullName>
    </submittedName>
</protein>
<dbReference type="InterPro" id="IPR038508">
    <property type="entry name" value="ArfGAP_dom_sf"/>
</dbReference>
<dbReference type="GO" id="GO:0000139">
    <property type="term" value="C:Golgi membrane"/>
    <property type="evidence" value="ECO:0007669"/>
    <property type="project" value="GOC"/>
</dbReference>
<evidence type="ECO:0000256" key="5">
    <source>
        <dbReference type="PROSITE-ProRule" id="PRU00288"/>
    </source>
</evidence>
<dbReference type="EMBL" id="CP014501">
    <property type="protein sequence ID" value="ANB12707.1"/>
    <property type="molecule type" value="Genomic_DNA"/>
</dbReference>
<keyword evidence="9" id="KW-1185">Reference proteome</keyword>
<keyword evidence="2" id="KW-0479">Metal-binding</keyword>
<evidence type="ECO:0000256" key="1">
    <source>
        <dbReference type="ARBA" id="ARBA00022468"/>
    </source>
</evidence>
<dbReference type="CDD" id="cd08831">
    <property type="entry name" value="ArfGap_ArfGap2_3_like"/>
    <property type="match status" value="1"/>
</dbReference>
<dbReference type="PROSITE" id="PS50115">
    <property type="entry name" value="ARFGAP"/>
    <property type="match status" value="1"/>
</dbReference>
<keyword evidence="3 5" id="KW-0863">Zinc-finger</keyword>
<evidence type="ECO:0000256" key="6">
    <source>
        <dbReference type="SAM" id="MobiDB-lite"/>
    </source>
</evidence>
<evidence type="ECO:0000256" key="4">
    <source>
        <dbReference type="ARBA" id="ARBA00022833"/>
    </source>
</evidence>
<evidence type="ECO:0000313" key="8">
    <source>
        <dbReference type="EMBL" id="ANB12707.1"/>
    </source>
</evidence>
<feature type="compositionally biased region" description="Low complexity" evidence="6">
    <location>
        <begin position="212"/>
        <end position="251"/>
    </location>
</feature>
<dbReference type="SMART" id="SM00105">
    <property type="entry name" value="ArfGap"/>
    <property type="match status" value="1"/>
</dbReference>
<keyword evidence="4" id="KW-0862">Zinc</keyword>
<feature type="compositionally biased region" description="Low complexity" evidence="6">
    <location>
        <begin position="157"/>
        <end position="179"/>
    </location>
</feature>
<dbReference type="KEGG" id="slb:AWJ20_975"/>
<reference evidence="8 9" key="1">
    <citation type="submission" date="2016-02" db="EMBL/GenBank/DDBJ databases">
        <title>Complete genome sequence and transcriptome regulation of the pentose utilising yeast Sugiyamaella lignohabitans.</title>
        <authorList>
            <person name="Bellasio M."/>
            <person name="Peymann A."/>
            <person name="Valli M."/>
            <person name="Sipitzky M."/>
            <person name="Graf A."/>
            <person name="Sauer M."/>
            <person name="Marx H."/>
            <person name="Mattanovich D."/>
        </authorList>
    </citation>
    <scope>NUCLEOTIDE SEQUENCE [LARGE SCALE GENOMIC DNA]</scope>
    <source>
        <strain evidence="8 9">CBS 10342</strain>
    </source>
</reference>
<dbReference type="GeneID" id="30038066"/>
<dbReference type="PANTHER" id="PTHR45686:SF4">
    <property type="entry name" value="ADP-RIBOSYLATION FACTOR GTPASE ACTIVATING PROTEIN 3, ISOFORM H"/>
    <property type="match status" value="1"/>
</dbReference>
<proteinExistence type="predicted"/>
<dbReference type="GO" id="GO:0005096">
    <property type="term" value="F:GTPase activator activity"/>
    <property type="evidence" value="ECO:0007669"/>
    <property type="project" value="UniProtKB-KW"/>
</dbReference>
<dbReference type="PANTHER" id="PTHR45686">
    <property type="entry name" value="ADP-RIBOSYLATION FACTOR GTPASE ACTIVATING PROTEIN 3, ISOFORM H-RELATED"/>
    <property type="match status" value="1"/>
</dbReference>
<feature type="compositionally biased region" description="Low complexity" evidence="6">
    <location>
        <begin position="374"/>
        <end position="399"/>
    </location>
</feature>
<dbReference type="AlphaFoldDB" id="A0A161HJ63"/>
<feature type="compositionally biased region" description="Low complexity" evidence="6">
    <location>
        <begin position="306"/>
        <end position="325"/>
    </location>
</feature>
<feature type="compositionally biased region" description="Basic and acidic residues" evidence="6">
    <location>
        <begin position="283"/>
        <end position="294"/>
    </location>
</feature>
<dbReference type="RefSeq" id="XP_018735184.1">
    <property type="nucleotide sequence ID" value="XM_018882946.1"/>
</dbReference>
<dbReference type="InterPro" id="IPR037278">
    <property type="entry name" value="ARFGAP/RecO"/>
</dbReference>
<keyword evidence="1" id="KW-0343">GTPase activation</keyword>
<feature type="region of interest" description="Disordered" evidence="6">
    <location>
        <begin position="443"/>
        <end position="467"/>
    </location>
</feature>
<dbReference type="Pfam" id="PF01412">
    <property type="entry name" value="ArfGap"/>
    <property type="match status" value="1"/>
</dbReference>
<sequence>MSDEKAVISKEDIKPFFDKHRSIPANRACFDCNAKNPTWSSATFGVFICLDCSSVHRNLGVHVSFVQSTNMDNWSVGNLRNIRIGGNKSARDFFAKNGGSQYLVNGANAKDKYTSRTASLYLDELRRRALSDSVKFPNEAVLDTSNLVGESLGGGSSSSLSLNDTNGDDASSSKDSFFANWDKPLVKKPTPPVSRSSTPGAGISRGVSPAVNSGNSSTTTSNSTTTTATTSSNRILSSKKTTSSSLASSSARKTNILGGGAKRPTKLAAKKLGADDLDFDKAEREAKEEQERIAKLGYNPNDTKNGSSGAVSSGLGSTSAAGKTSLSYDEEPLPASLASPALNSSSTSSSKVEDTRQAFVKLGFGQTSAGPKKTASPQTSTPSITPAPSASSYSSSANSEVVNKYGNQKSISSDEFFGRNSYDPSAQAEARTRLQAFDGATSISSSSYFGRDEDEEAEMRQSASGEFASVERVAQDIADRVKGIAGEDMTVLKDAIEQGASKLSDLMREYLR</sequence>
<evidence type="ECO:0000259" key="7">
    <source>
        <dbReference type="PROSITE" id="PS50115"/>
    </source>
</evidence>
<feature type="region of interest" description="Disordered" evidence="6">
    <location>
        <begin position="283"/>
        <end position="401"/>
    </location>
</feature>
<evidence type="ECO:0000256" key="3">
    <source>
        <dbReference type="ARBA" id="ARBA00022771"/>
    </source>
</evidence>
<dbReference type="OrthoDB" id="983479at2759"/>
<evidence type="ECO:0000256" key="2">
    <source>
        <dbReference type="ARBA" id="ARBA00022723"/>
    </source>
</evidence>
<dbReference type="Gene3D" id="1.10.220.150">
    <property type="entry name" value="Arf GTPase activating protein"/>
    <property type="match status" value="1"/>
</dbReference>
<organism evidence="8 9">
    <name type="scientific">Sugiyamaella lignohabitans</name>
    <dbReference type="NCBI Taxonomy" id="796027"/>
    <lineage>
        <taxon>Eukaryota</taxon>
        <taxon>Fungi</taxon>
        <taxon>Dikarya</taxon>
        <taxon>Ascomycota</taxon>
        <taxon>Saccharomycotina</taxon>
        <taxon>Dipodascomycetes</taxon>
        <taxon>Dipodascales</taxon>
        <taxon>Trichomonascaceae</taxon>
        <taxon>Sugiyamaella</taxon>
    </lineage>
</organism>
<name>A0A161HJ63_9ASCO</name>
<dbReference type="InterPro" id="IPR001164">
    <property type="entry name" value="ArfGAP_dom"/>
</dbReference>
<feature type="domain" description="Arf-GAP" evidence="7">
    <location>
        <begin position="14"/>
        <end position="97"/>
    </location>
</feature>
<dbReference type="Proteomes" id="UP000189580">
    <property type="component" value="Chromosome a"/>
</dbReference>
<evidence type="ECO:0000313" key="9">
    <source>
        <dbReference type="Proteomes" id="UP000189580"/>
    </source>
</evidence>
<feature type="region of interest" description="Disordered" evidence="6">
    <location>
        <begin position="152"/>
        <end position="262"/>
    </location>
</feature>
<dbReference type="SUPFAM" id="SSF57863">
    <property type="entry name" value="ArfGap/RecO-like zinc finger"/>
    <property type="match status" value="1"/>
</dbReference>
<dbReference type="GO" id="GO:0008270">
    <property type="term" value="F:zinc ion binding"/>
    <property type="evidence" value="ECO:0007669"/>
    <property type="project" value="UniProtKB-KW"/>
</dbReference>
<accession>A0A161HJ63</accession>
<dbReference type="GO" id="GO:0048205">
    <property type="term" value="P:COPI coating of Golgi vesicle"/>
    <property type="evidence" value="ECO:0007669"/>
    <property type="project" value="TreeGrafter"/>
</dbReference>
<feature type="compositionally biased region" description="Low complexity" evidence="6">
    <location>
        <begin position="333"/>
        <end position="350"/>
    </location>
</feature>